<reference evidence="2 3" key="1">
    <citation type="journal article" date="2019" name="Commun. Biol.">
        <title>The bagworm genome reveals a unique fibroin gene that provides high tensile strength.</title>
        <authorList>
            <person name="Kono N."/>
            <person name="Nakamura H."/>
            <person name="Ohtoshi R."/>
            <person name="Tomita M."/>
            <person name="Numata K."/>
            <person name="Arakawa K."/>
        </authorList>
    </citation>
    <scope>NUCLEOTIDE SEQUENCE [LARGE SCALE GENOMIC DNA]</scope>
</reference>
<sequence length="104" mass="11360">MIVAFRLSRAYERERGRAISLPLHRPMRPSRRETAAAHNLHSASPPAPAPPFEALENLHCLICRMGCARVNSRITGIRRHQADRPGVGARGAHTDRVTGAAAPP</sequence>
<protein>
    <submittedName>
        <fullName evidence="2">Uncharacterized protein</fullName>
    </submittedName>
</protein>
<proteinExistence type="predicted"/>
<evidence type="ECO:0000256" key="1">
    <source>
        <dbReference type="SAM" id="MobiDB-lite"/>
    </source>
</evidence>
<evidence type="ECO:0000313" key="2">
    <source>
        <dbReference type="EMBL" id="GBP39429.1"/>
    </source>
</evidence>
<dbReference type="Proteomes" id="UP000299102">
    <property type="component" value="Unassembled WGS sequence"/>
</dbReference>
<gene>
    <name evidence="2" type="ORF">EVAR_95881_1</name>
</gene>
<accession>A0A4C1VMP8</accession>
<organism evidence="2 3">
    <name type="scientific">Eumeta variegata</name>
    <name type="common">Bagworm moth</name>
    <name type="synonym">Eumeta japonica</name>
    <dbReference type="NCBI Taxonomy" id="151549"/>
    <lineage>
        <taxon>Eukaryota</taxon>
        <taxon>Metazoa</taxon>
        <taxon>Ecdysozoa</taxon>
        <taxon>Arthropoda</taxon>
        <taxon>Hexapoda</taxon>
        <taxon>Insecta</taxon>
        <taxon>Pterygota</taxon>
        <taxon>Neoptera</taxon>
        <taxon>Endopterygota</taxon>
        <taxon>Lepidoptera</taxon>
        <taxon>Glossata</taxon>
        <taxon>Ditrysia</taxon>
        <taxon>Tineoidea</taxon>
        <taxon>Psychidae</taxon>
        <taxon>Oiketicinae</taxon>
        <taxon>Eumeta</taxon>
    </lineage>
</organism>
<feature type="region of interest" description="Disordered" evidence="1">
    <location>
        <begin position="16"/>
        <end position="49"/>
    </location>
</feature>
<comment type="caution">
    <text evidence="2">The sequence shown here is derived from an EMBL/GenBank/DDBJ whole genome shotgun (WGS) entry which is preliminary data.</text>
</comment>
<dbReference type="AlphaFoldDB" id="A0A4C1VMP8"/>
<keyword evidence="3" id="KW-1185">Reference proteome</keyword>
<evidence type="ECO:0000313" key="3">
    <source>
        <dbReference type="Proteomes" id="UP000299102"/>
    </source>
</evidence>
<name>A0A4C1VMP8_EUMVA</name>
<dbReference type="EMBL" id="BGZK01000365">
    <property type="protein sequence ID" value="GBP39429.1"/>
    <property type="molecule type" value="Genomic_DNA"/>
</dbReference>
<feature type="region of interest" description="Disordered" evidence="1">
    <location>
        <begin position="79"/>
        <end position="104"/>
    </location>
</feature>